<feature type="compositionally biased region" description="Basic residues" evidence="1">
    <location>
        <begin position="400"/>
        <end position="410"/>
    </location>
</feature>
<feature type="region of interest" description="Disordered" evidence="1">
    <location>
        <begin position="76"/>
        <end position="98"/>
    </location>
</feature>
<evidence type="ECO:0000313" key="2">
    <source>
        <dbReference type="EMBL" id="CAJ2507855.1"/>
    </source>
</evidence>
<feature type="compositionally biased region" description="Low complexity" evidence="1">
    <location>
        <begin position="251"/>
        <end position="262"/>
    </location>
</feature>
<feature type="region of interest" description="Disordered" evidence="1">
    <location>
        <begin position="400"/>
        <end position="427"/>
    </location>
</feature>
<dbReference type="EMBL" id="CAUWAG010000010">
    <property type="protein sequence ID" value="CAJ2507855.1"/>
    <property type="molecule type" value="Genomic_DNA"/>
</dbReference>
<comment type="caution">
    <text evidence="2">The sequence shown here is derived from an EMBL/GenBank/DDBJ whole genome shotgun (WGS) entry which is preliminary data.</text>
</comment>
<evidence type="ECO:0000313" key="3">
    <source>
        <dbReference type="Proteomes" id="UP001295740"/>
    </source>
</evidence>
<protein>
    <submittedName>
        <fullName evidence="2">Uu.00g090410.m01.CDS01</fullName>
    </submittedName>
</protein>
<feature type="compositionally biased region" description="Polar residues" evidence="1">
    <location>
        <begin position="726"/>
        <end position="737"/>
    </location>
</feature>
<reference evidence="2" key="1">
    <citation type="submission" date="2023-10" db="EMBL/GenBank/DDBJ databases">
        <authorList>
            <person name="Hackl T."/>
        </authorList>
    </citation>
    <scope>NUCLEOTIDE SEQUENCE</scope>
</reference>
<dbReference type="Pfam" id="PF12757">
    <property type="entry name" value="Eisosome1"/>
    <property type="match status" value="1"/>
</dbReference>
<dbReference type="InterPro" id="IPR024527">
    <property type="entry name" value="Eisosome1"/>
</dbReference>
<feature type="region of interest" description="Disordered" evidence="1">
    <location>
        <begin position="333"/>
        <end position="355"/>
    </location>
</feature>
<evidence type="ECO:0000256" key="1">
    <source>
        <dbReference type="SAM" id="MobiDB-lite"/>
    </source>
</evidence>
<dbReference type="PANTHER" id="PTHR28298:SF1">
    <property type="entry name" value="EISOSOME PROTEIN 1"/>
    <property type="match status" value="1"/>
</dbReference>
<gene>
    <name evidence="2" type="ORF">KHLLAP_LOCUS8323</name>
</gene>
<accession>A0AAI8VP28</accession>
<name>A0AAI8VP28_9PEZI</name>
<feature type="compositionally biased region" description="Basic and acidic residues" evidence="1">
    <location>
        <begin position="204"/>
        <end position="222"/>
    </location>
</feature>
<feature type="compositionally biased region" description="Basic and acidic residues" evidence="1">
    <location>
        <begin position="538"/>
        <end position="632"/>
    </location>
</feature>
<feature type="compositionally biased region" description="Polar residues" evidence="1">
    <location>
        <begin position="641"/>
        <end position="682"/>
    </location>
</feature>
<sequence length="816" mass="88401">METGYAGFSLPEEVEPTVVPSVSQPTTDFAANDEAQGAQGRGVEFSLPSEVDHRHPEVPSQPTDVAANEAHLQGAQGGELPYDDTHIKPTGHSKPLVYAKPRDLPSFPSVGVQDTGSAAGAAASLGWANKKSPELWKPSKTASASASKAALMAKDYKPAPVWEPAASSHGAKAALLAAQSAKSTDAWKPSATDTGLSAATLAFKSDRTTPRGSRGDTTERQKSMLAAKGAMANRRRAGSAPVPRDSYPDEANATANALSAATRAHRPARSAVPSENAGAVPYTTMNRQMFTSHPPVKAEVDEQQRADVLHASAVAMAKKMYTLQQNMIDARKTHADATSADDQPDASTTVSDDAQPARFTTLQDAAYKQAQARLAKMEQENAKNRDYQEYYGTNKPVSRRFSVKGKLRRRSSSDGASIEDRNRSQQIRQQMSMFSNKLSEVDGKKRQHDQEVLLAAARRNVQARMKGMDDKISAETGMVPASTLTRWETKAHAAAQSRSNERASQHQGKINIGAGKYMSQEEIDAIAASRVQPVLDEINEKAENEHARQTELRLEMEKKKEEQEVEKARKKEIDDINDKLKEQEKAEQRERKAKEKQEAKSKKDEEKAAKAEQKRLSRAEKSKSVDIARQEEQDGAPTGVVVTNSSGQPVSLPISQAQASPTTDPETEMDGQSKSPTDSSQPGKVKTWFKSRFSRGPKSPDEDKPQGKLTRKSFVGGAALTGLEGNESSASLDNGSASVRAVAMAGNPQRGRRSVSGNRSSQHGNAEAVSPMSSEIESEEGYFRDEASLTPPKPIRDSSTPKSQSPVRHSMFHENI</sequence>
<keyword evidence="3" id="KW-1185">Reference proteome</keyword>
<feature type="region of interest" description="Disordered" evidence="1">
    <location>
        <begin position="537"/>
        <end position="816"/>
    </location>
</feature>
<dbReference type="Proteomes" id="UP001295740">
    <property type="component" value="Unassembled WGS sequence"/>
</dbReference>
<organism evidence="2 3">
    <name type="scientific">Anthostomella pinea</name>
    <dbReference type="NCBI Taxonomy" id="933095"/>
    <lineage>
        <taxon>Eukaryota</taxon>
        <taxon>Fungi</taxon>
        <taxon>Dikarya</taxon>
        <taxon>Ascomycota</taxon>
        <taxon>Pezizomycotina</taxon>
        <taxon>Sordariomycetes</taxon>
        <taxon>Xylariomycetidae</taxon>
        <taxon>Xylariales</taxon>
        <taxon>Xylariaceae</taxon>
        <taxon>Anthostomella</taxon>
    </lineage>
</organism>
<proteinExistence type="predicted"/>
<feature type="region of interest" description="Disordered" evidence="1">
    <location>
        <begin position="1"/>
        <end position="42"/>
    </location>
</feature>
<dbReference type="PANTHER" id="PTHR28298">
    <property type="entry name" value="EISOSOME PROTEIN 1"/>
    <property type="match status" value="1"/>
</dbReference>
<feature type="compositionally biased region" description="Low complexity" evidence="1">
    <location>
        <begin position="16"/>
        <end position="27"/>
    </location>
</feature>
<feature type="compositionally biased region" description="Polar residues" evidence="1">
    <location>
        <begin position="797"/>
        <end position="807"/>
    </location>
</feature>
<dbReference type="AlphaFoldDB" id="A0AAI8VP28"/>
<dbReference type="GO" id="GO:0070941">
    <property type="term" value="P:eisosome assembly"/>
    <property type="evidence" value="ECO:0007669"/>
    <property type="project" value="TreeGrafter"/>
</dbReference>
<feature type="region of interest" description="Disordered" evidence="1">
    <location>
        <begin position="183"/>
        <end position="276"/>
    </location>
</feature>
<feature type="compositionally biased region" description="Polar residues" evidence="1">
    <location>
        <begin position="345"/>
        <end position="355"/>
    </location>
</feature>